<dbReference type="Proteomes" id="UP000237717">
    <property type="component" value="Chromosome II"/>
</dbReference>
<protein>
    <submittedName>
        <fullName evidence="1">Uncharacterized protein</fullName>
    </submittedName>
</protein>
<evidence type="ECO:0000313" key="1">
    <source>
        <dbReference type="EMBL" id="AVH44458.1"/>
    </source>
</evidence>
<gene>
    <name evidence="1" type="ORF">At1D1609_44160</name>
</gene>
<dbReference type="AlphaFoldDB" id="A0A2L2LJQ6"/>
<organism evidence="1 2">
    <name type="scientific">Agrobacterium tumefaciens</name>
    <dbReference type="NCBI Taxonomy" id="358"/>
    <lineage>
        <taxon>Bacteria</taxon>
        <taxon>Pseudomonadati</taxon>
        <taxon>Pseudomonadota</taxon>
        <taxon>Alphaproteobacteria</taxon>
        <taxon>Hyphomicrobiales</taxon>
        <taxon>Rhizobiaceae</taxon>
        <taxon>Rhizobium/Agrobacterium group</taxon>
        <taxon>Agrobacterium</taxon>
        <taxon>Agrobacterium tumefaciens complex</taxon>
    </lineage>
</organism>
<sequence>MQLAFDMRARFAANPYLAGIVAGQINAAVAAKVRSLRRDIVFVNHTLREKPLRRHYLATTLCAVSG</sequence>
<accession>A0A2L2LJQ6</accession>
<reference evidence="1 2" key="1">
    <citation type="submission" date="2018-02" db="EMBL/GenBank/DDBJ databases">
        <title>Complete genome sequence of Agrobacterium tumefaciens 1D1609.</title>
        <authorList>
            <person name="Cho S.-T."/>
            <person name="Haryono M."/>
            <person name="Chang H.-H."/>
            <person name="Santos M.N."/>
            <person name="Lai E.-M."/>
            <person name="Kuo C.-H."/>
        </authorList>
    </citation>
    <scope>NUCLEOTIDE SEQUENCE [LARGE SCALE GENOMIC DNA]</scope>
    <source>
        <strain evidence="1 2">1D1609</strain>
    </source>
</reference>
<dbReference type="EMBL" id="CP026925">
    <property type="protein sequence ID" value="AVH44458.1"/>
    <property type="molecule type" value="Genomic_DNA"/>
</dbReference>
<evidence type="ECO:0000313" key="2">
    <source>
        <dbReference type="Proteomes" id="UP000237717"/>
    </source>
</evidence>
<name>A0A2L2LJQ6_AGRTU</name>
<proteinExistence type="predicted"/>